<dbReference type="EMBL" id="JAGFBS010000004">
    <property type="protein sequence ID" value="KAG6379840.1"/>
    <property type="molecule type" value="Genomic_DNA"/>
</dbReference>
<gene>
    <name evidence="1" type="ORF">JVT61DRAFT_10389</name>
</gene>
<name>A0A8I2YWD0_9AGAM</name>
<evidence type="ECO:0000313" key="2">
    <source>
        <dbReference type="Proteomes" id="UP000683000"/>
    </source>
</evidence>
<comment type="caution">
    <text evidence="1">The sequence shown here is derived from an EMBL/GenBank/DDBJ whole genome shotgun (WGS) entry which is preliminary data.</text>
</comment>
<dbReference type="OrthoDB" id="2671886at2759"/>
<sequence>MRAVEALRIKKERLVQTKKLNKYVPVLAGKFFKTAFIAGQKPELLEGMCLDLGVPGNTFWQYLEWATSPVESPGCYHNSIEAFLWCCQYLERKNQNLFL</sequence>
<organism evidence="1 2">
    <name type="scientific">Boletus reticuloceps</name>
    <dbReference type="NCBI Taxonomy" id="495285"/>
    <lineage>
        <taxon>Eukaryota</taxon>
        <taxon>Fungi</taxon>
        <taxon>Dikarya</taxon>
        <taxon>Basidiomycota</taxon>
        <taxon>Agaricomycotina</taxon>
        <taxon>Agaricomycetes</taxon>
        <taxon>Agaricomycetidae</taxon>
        <taxon>Boletales</taxon>
        <taxon>Boletineae</taxon>
        <taxon>Boletaceae</taxon>
        <taxon>Boletoideae</taxon>
        <taxon>Boletus</taxon>
    </lineage>
</organism>
<evidence type="ECO:0000313" key="1">
    <source>
        <dbReference type="EMBL" id="KAG6379840.1"/>
    </source>
</evidence>
<protein>
    <submittedName>
        <fullName evidence="1">Uncharacterized protein</fullName>
    </submittedName>
</protein>
<keyword evidence="2" id="KW-1185">Reference proteome</keyword>
<dbReference type="AlphaFoldDB" id="A0A8I2YWD0"/>
<accession>A0A8I2YWD0</accession>
<proteinExistence type="predicted"/>
<reference evidence="1" key="1">
    <citation type="submission" date="2021-03" db="EMBL/GenBank/DDBJ databases">
        <title>Evolutionary innovations through gain and loss of genes in the ectomycorrhizal Boletales.</title>
        <authorList>
            <person name="Wu G."/>
            <person name="Miyauchi S."/>
            <person name="Morin E."/>
            <person name="Yang Z.-L."/>
            <person name="Xu J."/>
            <person name="Martin F.M."/>
        </authorList>
    </citation>
    <scope>NUCLEOTIDE SEQUENCE</scope>
    <source>
        <strain evidence="1">BR01</strain>
    </source>
</reference>
<dbReference type="Proteomes" id="UP000683000">
    <property type="component" value="Unassembled WGS sequence"/>
</dbReference>